<reference evidence="2" key="2">
    <citation type="submission" date="2023-02" db="EMBL/GenBank/DDBJ databases">
        <authorList>
            <person name="Swenson N.G."/>
            <person name="Wegrzyn J.L."/>
            <person name="Mcevoy S.L."/>
        </authorList>
    </citation>
    <scope>NUCLEOTIDE SEQUENCE</scope>
    <source>
        <strain evidence="2">91603</strain>
        <tissue evidence="2">Leaf</tissue>
    </source>
</reference>
<keyword evidence="3" id="KW-1185">Reference proteome</keyword>
<evidence type="ECO:0000259" key="1">
    <source>
        <dbReference type="Pfam" id="PF00464"/>
    </source>
</evidence>
<dbReference type="Pfam" id="PF00464">
    <property type="entry name" value="SHMT"/>
    <property type="match status" value="1"/>
</dbReference>
<dbReference type="AlphaFoldDB" id="A0AAD5NEP5"/>
<dbReference type="SUPFAM" id="SSF53383">
    <property type="entry name" value="PLP-dependent transferases"/>
    <property type="match status" value="1"/>
</dbReference>
<protein>
    <recommendedName>
        <fullName evidence="1">Serine hydroxymethyltransferase-like domain-containing protein</fullName>
    </recommendedName>
</protein>
<dbReference type="InterPro" id="IPR015421">
    <property type="entry name" value="PyrdxlP-dep_Trfase_major"/>
</dbReference>
<feature type="domain" description="Serine hydroxymethyltransferase-like" evidence="1">
    <location>
        <begin position="57"/>
        <end position="88"/>
    </location>
</feature>
<evidence type="ECO:0000313" key="3">
    <source>
        <dbReference type="Proteomes" id="UP001064489"/>
    </source>
</evidence>
<name>A0AAD5NEP5_ACENE</name>
<comment type="caution">
    <text evidence="2">The sequence shown here is derived from an EMBL/GenBank/DDBJ whole genome shotgun (WGS) entry which is preliminary data.</text>
</comment>
<sequence>MEEEKEVAYYDKLTRKGGGAARSIAVFSLKSLLSSLRVVWSCAIVMLEKKALDFRPNYARFRAVANKCGEFFLHDMAHISGLVSAKFLLNTKFHRGKGFPSLWPSKDCQQPLDVSNEFSFKVINGILSDG</sequence>
<accession>A0AAD5NEP5</accession>
<gene>
    <name evidence="2" type="ORF">LWI28_012686</name>
</gene>
<dbReference type="InterPro" id="IPR039429">
    <property type="entry name" value="SHMT-like_dom"/>
</dbReference>
<dbReference type="EMBL" id="JAJSOW010000108">
    <property type="protein sequence ID" value="KAI9153526.1"/>
    <property type="molecule type" value="Genomic_DNA"/>
</dbReference>
<reference evidence="2" key="1">
    <citation type="journal article" date="2022" name="Plant J.">
        <title>Strategies of tolerance reflected in two North American maple genomes.</title>
        <authorList>
            <person name="McEvoy S.L."/>
            <person name="Sezen U.U."/>
            <person name="Trouern-Trend A."/>
            <person name="McMahon S.M."/>
            <person name="Schaberg P.G."/>
            <person name="Yang J."/>
            <person name="Wegrzyn J.L."/>
            <person name="Swenson N.G."/>
        </authorList>
    </citation>
    <scope>NUCLEOTIDE SEQUENCE</scope>
    <source>
        <strain evidence="2">91603</strain>
    </source>
</reference>
<dbReference type="InterPro" id="IPR015424">
    <property type="entry name" value="PyrdxlP-dep_Trfase"/>
</dbReference>
<dbReference type="Proteomes" id="UP001064489">
    <property type="component" value="Chromosome 11"/>
</dbReference>
<proteinExistence type="predicted"/>
<organism evidence="2 3">
    <name type="scientific">Acer negundo</name>
    <name type="common">Box elder</name>
    <dbReference type="NCBI Taxonomy" id="4023"/>
    <lineage>
        <taxon>Eukaryota</taxon>
        <taxon>Viridiplantae</taxon>
        <taxon>Streptophyta</taxon>
        <taxon>Embryophyta</taxon>
        <taxon>Tracheophyta</taxon>
        <taxon>Spermatophyta</taxon>
        <taxon>Magnoliopsida</taxon>
        <taxon>eudicotyledons</taxon>
        <taxon>Gunneridae</taxon>
        <taxon>Pentapetalae</taxon>
        <taxon>rosids</taxon>
        <taxon>malvids</taxon>
        <taxon>Sapindales</taxon>
        <taxon>Sapindaceae</taxon>
        <taxon>Hippocastanoideae</taxon>
        <taxon>Acereae</taxon>
        <taxon>Acer</taxon>
    </lineage>
</organism>
<evidence type="ECO:0000313" key="2">
    <source>
        <dbReference type="EMBL" id="KAI9153526.1"/>
    </source>
</evidence>
<dbReference type="Gene3D" id="3.40.640.10">
    <property type="entry name" value="Type I PLP-dependent aspartate aminotransferase-like (Major domain)"/>
    <property type="match status" value="1"/>
</dbReference>